<keyword evidence="2 8" id="KW-1277">Toxin-antitoxin system</keyword>
<comment type="cofactor">
    <cofactor evidence="1 8">
        <name>Mg(2+)</name>
        <dbReference type="ChEBI" id="CHEBI:18420"/>
    </cofactor>
</comment>
<comment type="function">
    <text evidence="8">Toxic component of a toxin-antitoxin (TA) system. An RNase.</text>
</comment>
<dbReference type="InterPro" id="IPR050556">
    <property type="entry name" value="Type_II_TA_system_RNase"/>
</dbReference>
<feature type="domain" description="PIN" evidence="9">
    <location>
        <begin position="2"/>
        <end position="121"/>
    </location>
</feature>
<keyword evidence="6 8" id="KW-0460">Magnesium</keyword>
<keyword evidence="3 8" id="KW-0540">Nuclease</keyword>
<dbReference type="SUPFAM" id="SSF88723">
    <property type="entry name" value="PIN domain-like"/>
    <property type="match status" value="1"/>
</dbReference>
<dbReference type="HAMAP" id="MF_00265">
    <property type="entry name" value="VapC_Nob1"/>
    <property type="match status" value="1"/>
</dbReference>
<evidence type="ECO:0000313" key="11">
    <source>
        <dbReference type="Proteomes" id="UP000727456"/>
    </source>
</evidence>
<keyword evidence="8" id="KW-0800">Toxin</keyword>
<dbReference type="Pfam" id="PF01850">
    <property type="entry name" value="PIN"/>
    <property type="match status" value="1"/>
</dbReference>
<dbReference type="PANTHER" id="PTHR33653">
    <property type="entry name" value="RIBONUCLEASE VAPC2"/>
    <property type="match status" value="1"/>
</dbReference>
<evidence type="ECO:0000256" key="5">
    <source>
        <dbReference type="ARBA" id="ARBA00022801"/>
    </source>
</evidence>
<dbReference type="InterPro" id="IPR002716">
    <property type="entry name" value="PIN_dom"/>
</dbReference>
<evidence type="ECO:0000313" key="10">
    <source>
        <dbReference type="EMBL" id="NIJ06829.1"/>
    </source>
</evidence>
<dbReference type="RefSeq" id="WP_167071520.1">
    <property type="nucleotide sequence ID" value="NZ_JAAOZC010000001.1"/>
</dbReference>
<feature type="binding site" evidence="8">
    <location>
        <position position="102"/>
    </location>
    <ligand>
        <name>Mg(2+)</name>
        <dbReference type="ChEBI" id="CHEBI:18420"/>
    </ligand>
</feature>
<comment type="caution">
    <text evidence="10">The sequence shown here is derived from an EMBL/GenBank/DDBJ whole genome shotgun (WGS) entry which is preliminary data.</text>
</comment>
<name>A0ABX0TRQ7_9SPHN</name>
<feature type="binding site" evidence="8">
    <location>
        <position position="5"/>
    </location>
    <ligand>
        <name>Mg(2+)</name>
        <dbReference type="ChEBI" id="CHEBI:18420"/>
    </ligand>
</feature>
<evidence type="ECO:0000256" key="1">
    <source>
        <dbReference type="ARBA" id="ARBA00001946"/>
    </source>
</evidence>
<dbReference type="InterPro" id="IPR029060">
    <property type="entry name" value="PIN-like_dom_sf"/>
</dbReference>
<dbReference type="Proteomes" id="UP000727456">
    <property type="component" value="Unassembled WGS sequence"/>
</dbReference>
<sequence>MILVDTNVWSEAFRPEPDPSVVEWARTAADQLYLSTVVIGELLSGAELLPEGKRKQALLGGYAELIATYRERIAPFDLDAARFYGTVLAQQERAGRNPGTADTQIAATALARGMRLATRNVKHFAGLGIELIDPWTT</sequence>
<organism evidence="10 11">
    <name type="scientific">Sphingomonas vulcanisoli</name>
    <dbReference type="NCBI Taxonomy" id="1658060"/>
    <lineage>
        <taxon>Bacteria</taxon>
        <taxon>Pseudomonadati</taxon>
        <taxon>Pseudomonadota</taxon>
        <taxon>Alphaproteobacteria</taxon>
        <taxon>Sphingomonadales</taxon>
        <taxon>Sphingomonadaceae</taxon>
        <taxon>Sphingomonas</taxon>
    </lineage>
</organism>
<gene>
    <name evidence="8" type="primary">vapC</name>
    <name evidence="10" type="ORF">FHS31_000411</name>
</gene>
<evidence type="ECO:0000256" key="3">
    <source>
        <dbReference type="ARBA" id="ARBA00022722"/>
    </source>
</evidence>
<keyword evidence="11" id="KW-1185">Reference proteome</keyword>
<evidence type="ECO:0000256" key="7">
    <source>
        <dbReference type="ARBA" id="ARBA00038093"/>
    </source>
</evidence>
<evidence type="ECO:0000256" key="8">
    <source>
        <dbReference type="HAMAP-Rule" id="MF_00265"/>
    </source>
</evidence>
<evidence type="ECO:0000259" key="9">
    <source>
        <dbReference type="Pfam" id="PF01850"/>
    </source>
</evidence>
<evidence type="ECO:0000256" key="2">
    <source>
        <dbReference type="ARBA" id="ARBA00022649"/>
    </source>
</evidence>
<dbReference type="PANTHER" id="PTHR33653:SF1">
    <property type="entry name" value="RIBONUCLEASE VAPC2"/>
    <property type="match status" value="1"/>
</dbReference>
<dbReference type="EC" id="3.1.-.-" evidence="8"/>
<dbReference type="Gene3D" id="3.40.50.1010">
    <property type="entry name" value="5'-nuclease"/>
    <property type="match status" value="1"/>
</dbReference>
<accession>A0ABX0TRQ7</accession>
<dbReference type="CDD" id="cd18731">
    <property type="entry name" value="PIN_NgFitB-like"/>
    <property type="match status" value="1"/>
</dbReference>
<evidence type="ECO:0000256" key="4">
    <source>
        <dbReference type="ARBA" id="ARBA00022723"/>
    </source>
</evidence>
<dbReference type="EMBL" id="JAAOZC010000001">
    <property type="protein sequence ID" value="NIJ06829.1"/>
    <property type="molecule type" value="Genomic_DNA"/>
</dbReference>
<evidence type="ECO:0000256" key="6">
    <source>
        <dbReference type="ARBA" id="ARBA00022842"/>
    </source>
</evidence>
<dbReference type="InterPro" id="IPR022907">
    <property type="entry name" value="VapC_family"/>
</dbReference>
<comment type="similarity">
    <text evidence="7 8">Belongs to the PINc/VapC protein family.</text>
</comment>
<reference evidence="10 11" key="1">
    <citation type="submission" date="2020-03" db="EMBL/GenBank/DDBJ databases">
        <title>Genomic Encyclopedia of Type Strains, Phase III (KMG-III): the genomes of soil and plant-associated and newly described type strains.</title>
        <authorList>
            <person name="Whitman W."/>
        </authorList>
    </citation>
    <scope>NUCLEOTIDE SEQUENCE [LARGE SCALE GENOMIC DNA]</scope>
    <source>
        <strain evidence="10 11">CECT 8804</strain>
    </source>
</reference>
<protein>
    <recommendedName>
        <fullName evidence="8">Ribonuclease VapC</fullName>
        <shortName evidence="8">RNase VapC</shortName>
        <ecNumber evidence="8">3.1.-.-</ecNumber>
    </recommendedName>
    <alternativeName>
        <fullName evidence="8">Toxin VapC</fullName>
    </alternativeName>
</protein>
<proteinExistence type="inferred from homology"/>
<keyword evidence="5 8" id="KW-0378">Hydrolase</keyword>
<keyword evidence="4 8" id="KW-0479">Metal-binding</keyword>